<evidence type="ECO:0000259" key="7">
    <source>
        <dbReference type="PROSITE" id="PS51012"/>
    </source>
</evidence>
<name>A0A1G8BDG8_9ACTN</name>
<dbReference type="PANTHER" id="PTHR43229">
    <property type="entry name" value="NODULATION PROTEIN J"/>
    <property type="match status" value="1"/>
</dbReference>
<dbReference type="STRING" id="504805.SAMN05421505_11411"/>
<feature type="transmembrane region" description="Helical" evidence="6">
    <location>
        <begin position="188"/>
        <end position="205"/>
    </location>
</feature>
<feature type="transmembrane region" description="Helical" evidence="6">
    <location>
        <begin position="85"/>
        <end position="105"/>
    </location>
</feature>
<dbReference type="PROSITE" id="PS51012">
    <property type="entry name" value="ABC_TM2"/>
    <property type="match status" value="1"/>
</dbReference>
<sequence>MTTLTETLPKPAARRVGPRATLNHSLTLTWRNLVQIKHDPWELLGLSVQPIMLLLLFVYVFGGAIAGNTTDYLQFALPGIIAQNVLYSTVGTAIALNTDIAKGVFDRLRSLPIARTAPLTGRIVADSVKQLWALGLFLGIGALLGFRVQNGVGGVLGTVALLMVFTLSMSWLAVLVGLTAKNPERVQLLTFSLIMPLTFTSNAFVPSETMPGWLRTWAEVNPVSQLADAVRGMLIGGEVAAPTTNSLLWAVGVIVVFAPLAVRAFRRGR</sequence>
<keyword evidence="2 6" id="KW-0812">Transmembrane</keyword>
<dbReference type="GO" id="GO:0043190">
    <property type="term" value="C:ATP-binding cassette (ABC) transporter complex"/>
    <property type="evidence" value="ECO:0007669"/>
    <property type="project" value="InterPro"/>
</dbReference>
<dbReference type="RefSeq" id="WP_093171338.1">
    <property type="nucleotide sequence ID" value="NZ_FNCN01000014.1"/>
</dbReference>
<evidence type="ECO:0000313" key="9">
    <source>
        <dbReference type="Proteomes" id="UP000198923"/>
    </source>
</evidence>
<feature type="transmembrane region" description="Helical" evidence="6">
    <location>
        <begin position="43"/>
        <end position="65"/>
    </location>
</feature>
<keyword evidence="6" id="KW-0813">Transport</keyword>
<proteinExistence type="inferred from homology"/>
<dbReference type="GO" id="GO:0046677">
    <property type="term" value="P:response to antibiotic"/>
    <property type="evidence" value="ECO:0007669"/>
    <property type="project" value="UniProtKB-KW"/>
</dbReference>
<reference evidence="8 9" key="1">
    <citation type="submission" date="2016-10" db="EMBL/GenBank/DDBJ databases">
        <authorList>
            <person name="de Groot N.N."/>
        </authorList>
    </citation>
    <scope>NUCLEOTIDE SEQUENCE [LARGE SCALE GENOMIC DNA]</scope>
    <source>
        <strain evidence="8 9">CPCC 201354</strain>
    </source>
</reference>
<dbReference type="InterPro" id="IPR047817">
    <property type="entry name" value="ABC2_TM_bact-type"/>
</dbReference>
<accession>A0A1G8BDG8</accession>
<dbReference type="InterPro" id="IPR051784">
    <property type="entry name" value="Nod_factor_ABC_transporter"/>
</dbReference>
<comment type="similarity">
    <text evidence="6">Belongs to the ABC-2 integral membrane protein family.</text>
</comment>
<evidence type="ECO:0000313" key="8">
    <source>
        <dbReference type="EMBL" id="SDH31249.1"/>
    </source>
</evidence>
<gene>
    <name evidence="8" type="ORF">SAMN05421505_11411</name>
</gene>
<dbReference type="AlphaFoldDB" id="A0A1G8BDG8"/>
<dbReference type="PIRSF" id="PIRSF006648">
    <property type="entry name" value="DrrB"/>
    <property type="match status" value="1"/>
</dbReference>
<dbReference type="GO" id="GO:0140359">
    <property type="term" value="F:ABC-type transporter activity"/>
    <property type="evidence" value="ECO:0007669"/>
    <property type="project" value="InterPro"/>
</dbReference>
<evidence type="ECO:0000256" key="2">
    <source>
        <dbReference type="ARBA" id="ARBA00022692"/>
    </source>
</evidence>
<feature type="transmembrane region" description="Helical" evidence="6">
    <location>
        <begin position="247"/>
        <end position="265"/>
    </location>
</feature>
<feature type="domain" description="ABC transmembrane type-2" evidence="7">
    <location>
        <begin position="41"/>
        <end position="268"/>
    </location>
</feature>
<keyword evidence="6" id="KW-1003">Cell membrane</keyword>
<feature type="transmembrane region" description="Helical" evidence="6">
    <location>
        <begin position="131"/>
        <end position="148"/>
    </location>
</feature>
<dbReference type="EMBL" id="FNCN01000014">
    <property type="protein sequence ID" value="SDH31249.1"/>
    <property type="molecule type" value="Genomic_DNA"/>
</dbReference>
<feature type="transmembrane region" description="Helical" evidence="6">
    <location>
        <begin position="154"/>
        <end position="176"/>
    </location>
</feature>
<protein>
    <recommendedName>
        <fullName evidence="6">Transport permease protein</fullName>
    </recommendedName>
</protein>
<keyword evidence="4 6" id="KW-0472">Membrane</keyword>
<dbReference type="PANTHER" id="PTHR43229:SF2">
    <property type="entry name" value="NODULATION PROTEIN J"/>
    <property type="match status" value="1"/>
</dbReference>
<dbReference type="Proteomes" id="UP000198923">
    <property type="component" value="Unassembled WGS sequence"/>
</dbReference>
<evidence type="ECO:0000256" key="3">
    <source>
        <dbReference type="ARBA" id="ARBA00022989"/>
    </source>
</evidence>
<comment type="subcellular location">
    <subcellularLocation>
        <location evidence="6">Cell membrane</location>
        <topology evidence="6">Multi-pass membrane protein</topology>
    </subcellularLocation>
    <subcellularLocation>
        <location evidence="1">Membrane</location>
        <topology evidence="1">Multi-pass membrane protein</topology>
    </subcellularLocation>
</comment>
<keyword evidence="9" id="KW-1185">Reference proteome</keyword>
<evidence type="ECO:0000256" key="1">
    <source>
        <dbReference type="ARBA" id="ARBA00004141"/>
    </source>
</evidence>
<evidence type="ECO:0000256" key="6">
    <source>
        <dbReference type="RuleBase" id="RU361157"/>
    </source>
</evidence>
<dbReference type="InterPro" id="IPR013525">
    <property type="entry name" value="ABC2_TM"/>
</dbReference>
<dbReference type="OrthoDB" id="8988363at2"/>
<dbReference type="Pfam" id="PF01061">
    <property type="entry name" value="ABC2_membrane"/>
    <property type="match status" value="1"/>
</dbReference>
<dbReference type="InterPro" id="IPR000412">
    <property type="entry name" value="ABC_2_transport"/>
</dbReference>
<evidence type="ECO:0000256" key="4">
    <source>
        <dbReference type="ARBA" id="ARBA00023136"/>
    </source>
</evidence>
<keyword evidence="5" id="KW-0046">Antibiotic resistance</keyword>
<evidence type="ECO:0000256" key="5">
    <source>
        <dbReference type="ARBA" id="ARBA00023251"/>
    </source>
</evidence>
<organism evidence="8 9">
    <name type="scientific">Sinosporangium album</name>
    <dbReference type="NCBI Taxonomy" id="504805"/>
    <lineage>
        <taxon>Bacteria</taxon>
        <taxon>Bacillati</taxon>
        <taxon>Actinomycetota</taxon>
        <taxon>Actinomycetes</taxon>
        <taxon>Streptosporangiales</taxon>
        <taxon>Streptosporangiaceae</taxon>
        <taxon>Sinosporangium</taxon>
    </lineage>
</organism>
<keyword evidence="3 6" id="KW-1133">Transmembrane helix</keyword>